<evidence type="ECO:0000313" key="2">
    <source>
        <dbReference type="Proteomes" id="UP000188543"/>
    </source>
</evidence>
<accession>A0A1V2VUG9</accession>
<dbReference type="Proteomes" id="UP000188543">
    <property type="component" value="Unassembled WGS sequence"/>
</dbReference>
<name>A0A1V2VUG9_9BURK</name>
<comment type="caution">
    <text evidence="1">The sequence shown here is derived from an EMBL/GenBank/DDBJ whole genome shotgun (WGS) entry which is preliminary data.</text>
</comment>
<organism evidence="1 2">
    <name type="scientific">Burkholderia cenocepacia</name>
    <dbReference type="NCBI Taxonomy" id="95486"/>
    <lineage>
        <taxon>Bacteria</taxon>
        <taxon>Pseudomonadati</taxon>
        <taxon>Pseudomonadota</taxon>
        <taxon>Betaproteobacteria</taxon>
        <taxon>Burkholderiales</taxon>
        <taxon>Burkholderiaceae</taxon>
        <taxon>Burkholderia</taxon>
        <taxon>Burkholderia cepacia complex</taxon>
    </lineage>
</organism>
<gene>
    <name evidence="1" type="ORF">A8E72_32280</name>
</gene>
<reference evidence="1 2" key="1">
    <citation type="submission" date="2016-08" db="EMBL/GenBank/DDBJ databases">
        <authorList>
            <person name="Seilhamer J.J."/>
        </authorList>
    </citation>
    <scope>NUCLEOTIDE SEQUENCE [LARGE SCALE GENOMIC DNA]</scope>
    <source>
        <strain evidence="1 2">VC14762</strain>
    </source>
</reference>
<evidence type="ECO:0000313" key="1">
    <source>
        <dbReference type="EMBL" id="ONU76963.1"/>
    </source>
</evidence>
<proteinExistence type="predicted"/>
<dbReference type="EMBL" id="MUTJ01000096">
    <property type="protein sequence ID" value="ONU76963.1"/>
    <property type="molecule type" value="Genomic_DNA"/>
</dbReference>
<protein>
    <submittedName>
        <fullName evidence="1">Uncharacterized protein</fullName>
    </submittedName>
</protein>
<dbReference type="AlphaFoldDB" id="A0A1V2VUG9"/>
<sequence length="97" mass="10925">MPRDCVGALRDPDGGLYLPWGPCFSVDDVCRMRTELIGMIEELSALEGWARSHRENVLTRVIRGPLADLLPNIAYFRERLEAAHAEAAARAVFDRRT</sequence>